<reference evidence="12 13" key="1">
    <citation type="journal article" date="2011" name="J. Bacteriol.">
        <title>Draft Genome Sequence of Gordonia neofelifaecis NRRL B-59395, a Cholesterol-Degrading Actinomycete.</title>
        <authorList>
            <person name="Ge F."/>
            <person name="Li W."/>
            <person name="Chen G."/>
            <person name="Liu Y."/>
            <person name="Zhang G."/>
            <person name="Yong B."/>
            <person name="Wang Q."/>
            <person name="Wang N."/>
            <person name="Huang Z."/>
            <person name="Li W."/>
            <person name="Wang J."/>
            <person name="Wu C."/>
            <person name="Xie Q."/>
            <person name="Liu G."/>
        </authorList>
    </citation>
    <scope>NUCLEOTIDE SEQUENCE [LARGE SCALE GENOMIC DNA]</scope>
    <source>
        <strain evidence="12 13">NRRL B-59395</strain>
    </source>
</reference>
<dbReference type="eggNOG" id="COG0350">
    <property type="taxonomic scope" value="Bacteria"/>
</dbReference>
<comment type="miscellaneous">
    <text evidence="9">This enzyme catalyzes only one turnover and therefore is not strictly catalytic. According to one definition, an enzyme is a biocatalyst that acts repeatedly and over many reaction cycles.</text>
</comment>
<evidence type="ECO:0000256" key="3">
    <source>
        <dbReference type="ARBA" id="ARBA00022490"/>
    </source>
</evidence>
<dbReference type="GO" id="GO:0003908">
    <property type="term" value="F:methylated-DNA-[protein]-cysteine S-methyltransferase activity"/>
    <property type="evidence" value="ECO:0007669"/>
    <property type="project" value="UniProtKB-UniRule"/>
</dbReference>
<dbReference type="PANTHER" id="PTHR10815:SF5">
    <property type="entry name" value="METHYLATED-DNA--PROTEIN-CYSTEINE METHYLTRANSFERASE"/>
    <property type="match status" value="1"/>
</dbReference>
<dbReference type="InterPro" id="IPR001497">
    <property type="entry name" value="MethylDNA_cys_MeTrfase_AS"/>
</dbReference>
<dbReference type="Gene3D" id="1.10.10.10">
    <property type="entry name" value="Winged helix-like DNA-binding domain superfamily/Winged helix DNA-binding domain"/>
    <property type="match status" value="1"/>
</dbReference>
<dbReference type="InterPro" id="IPR036388">
    <property type="entry name" value="WH-like_DNA-bd_sf"/>
</dbReference>
<comment type="similarity">
    <text evidence="2 9">Belongs to the MGMT family.</text>
</comment>
<keyword evidence="6 9" id="KW-0227">DNA damage</keyword>
<dbReference type="Gene3D" id="3.30.160.70">
    <property type="entry name" value="Methylated DNA-protein cysteine methyltransferase domain"/>
    <property type="match status" value="1"/>
</dbReference>
<evidence type="ECO:0000256" key="7">
    <source>
        <dbReference type="ARBA" id="ARBA00023204"/>
    </source>
</evidence>
<evidence type="ECO:0000256" key="9">
    <source>
        <dbReference type="HAMAP-Rule" id="MF_00772"/>
    </source>
</evidence>
<evidence type="ECO:0000259" key="10">
    <source>
        <dbReference type="Pfam" id="PF01035"/>
    </source>
</evidence>
<dbReference type="PROSITE" id="PS00374">
    <property type="entry name" value="MGMT"/>
    <property type="match status" value="1"/>
</dbReference>
<keyword evidence="3 9" id="KW-0963">Cytoplasm</keyword>
<keyword evidence="7 9" id="KW-0234">DNA repair</keyword>
<dbReference type="InterPro" id="IPR014048">
    <property type="entry name" value="MethylDNA_cys_MeTrfase_DNA-bd"/>
</dbReference>
<feature type="domain" description="Methylated-DNA-[protein]-cysteine S-methyltransferase DNA binding" evidence="10">
    <location>
        <begin position="74"/>
        <end position="153"/>
    </location>
</feature>
<gene>
    <name evidence="12" type="ORF">SCNU_07523</name>
</gene>
<proteinExistence type="inferred from homology"/>
<dbReference type="AlphaFoldDB" id="F1YHZ0"/>
<dbReference type="EC" id="2.1.1.63" evidence="9"/>
<evidence type="ECO:0000313" key="13">
    <source>
        <dbReference type="Proteomes" id="UP000035065"/>
    </source>
</evidence>
<evidence type="ECO:0000256" key="6">
    <source>
        <dbReference type="ARBA" id="ARBA00022763"/>
    </source>
</evidence>
<dbReference type="InterPro" id="IPR036631">
    <property type="entry name" value="MGMT_N_sf"/>
</dbReference>
<dbReference type="NCBIfam" id="TIGR00589">
    <property type="entry name" value="ogt"/>
    <property type="match status" value="1"/>
</dbReference>
<comment type="catalytic activity">
    <reaction evidence="8 9">
        <text>a 6-O-methyl-2'-deoxyguanosine in DNA + L-cysteinyl-[protein] = S-methyl-L-cysteinyl-[protein] + a 2'-deoxyguanosine in DNA</text>
        <dbReference type="Rhea" id="RHEA:24000"/>
        <dbReference type="Rhea" id="RHEA-COMP:10131"/>
        <dbReference type="Rhea" id="RHEA-COMP:10132"/>
        <dbReference type="Rhea" id="RHEA-COMP:11367"/>
        <dbReference type="Rhea" id="RHEA-COMP:11368"/>
        <dbReference type="ChEBI" id="CHEBI:29950"/>
        <dbReference type="ChEBI" id="CHEBI:82612"/>
        <dbReference type="ChEBI" id="CHEBI:85445"/>
        <dbReference type="ChEBI" id="CHEBI:85448"/>
        <dbReference type="EC" id="2.1.1.63"/>
    </reaction>
</comment>
<dbReference type="HAMAP" id="MF_00772">
    <property type="entry name" value="OGT"/>
    <property type="match status" value="1"/>
</dbReference>
<evidence type="ECO:0000256" key="4">
    <source>
        <dbReference type="ARBA" id="ARBA00022603"/>
    </source>
</evidence>
<evidence type="ECO:0000313" key="12">
    <source>
        <dbReference type="EMBL" id="EGD55544.1"/>
    </source>
</evidence>
<comment type="caution">
    <text evidence="12">The sequence shown here is derived from an EMBL/GenBank/DDBJ whole genome shotgun (WGS) entry which is preliminary data.</text>
</comment>
<keyword evidence="5 9" id="KW-0808">Transferase</keyword>
<dbReference type="SUPFAM" id="SSF53155">
    <property type="entry name" value="Methylated DNA-protein cysteine methyltransferase domain"/>
    <property type="match status" value="1"/>
</dbReference>
<dbReference type="Proteomes" id="UP000035065">
    <property type="component" value="Unassembled WGS sequence"/>
</dbReference>
<protein>
    <recommendedName>
        <fullName evidence="9">Methylated-DNA--protein-cysteine methyltransferase</fullName>
        <ecNumber evidence="9">2.1.1.63</ecNumber>
    </recommendedName>
    <alternativeName>
        <fullName evidence="9">6-O-methylguanine-DNA methyltransferase</fullName>
        <shortName evidence="9">MGMT</shortName>
    </alternativeName>
    <alternativeName>
        <fullName evidence="9">O-6-methylguanine-DNA-alkyltransferase</fullName>
    </alternativeName>
</protein>
<dbReference type="GO" id="GO:0005737">
    <property type="term" value="C:cytoplasm"/>
    <property type="evidence" value="ECO:0007669"/>
    <property type="project" value="UniProtKB-SubCell"/>
</dbReference>
<keyword evidence="13" id="KW-1185">Reference proteome</keyword>
<comment type="catalytic activity">
    <reaction evidence="1 9">
        <text>a 4-O-methyl-thymidine in DNA + L-cysteinyl-[protein] = a thymidine in DNA + S-methyl-L-cysteinyl-[protein]</text>
        <dbReference type="Rhea" id="RHEA:53428"/>
        <dbReference type="Rhea" id="RHEA-COMP:10131"/>
        <dbReference type="Rhea" id="RHEA-COMP:10132"/>
        <dbReference type="Rhea" id="RHEA-COMP:13555"/>
        <dbReference type="Rhea" id="RHEA-COMP:13556"/>
        <dbReference type="ChEBI" id="CHEBI:29950"/>
        <dbReference type="ChEBI" id="CHEBI:82612"/>
        <dbReference type="ChEBI" id="CHEBI:137386"/>
        <dbReference type="ChEBI" id="CHEBI:137387"/>
        <dbReference type="EC" id="2.1.1.63"/>
    </reaction>
</comment>
<accession>F1YHZ0</accession>
<evidence type="ECO:0000256" key="5">
    <source>
        <dbReference type="ARBA" id="ARBA00022679"/>
    </source>
</evidence>
<feature type="active site" description="Nucleophile; methyl group acceptor" evidence="9">
    <location>
        <position position="125"/>
    </location>
</feature>
<dbReference type="STRING" id="644548.SCNU_07523"/>
<dbReference type="InterPro" id="IPR008332">
    <property type="entry name" value="MethylG_MeTrfase_N"/>
</dbReference>
<keyword evidence="4 9" id="KW-0489">Methyltransferase</keyword>
<evidence type="ECO:0000256" key="8">
    <source>
        <dbReference type="ARBA" id="ARBA00049348"/>
    </source>
</evidence>
<dbReference type="InterPro" id="IPR023546">
    <property type="entry name" value="MGMT"/>
</dbReference>
<feature type="domain" description="Methylguanine DNA methyltransferase ribonuclease-like" evidence="11">
    <location>
        <begin position="3"/>
        <end position="68"/>
    </location>
</feature>
<dbReference type="CDD" id="cd06445">
    <property type="entry name" value="ATase"/>
    <property type="match status" value="1"/>
</dbReference>
<dbReference type="FunFam" id="1.10.10.10:FF:000214">
    <property type="entry name" value="Methylated-DNA--protein-cysteine methyltransferase"/>
    <property type="match status" value="1"/>
</dbReference>
<organism evidence="12 13">
    <name type="scientific">Gordonia neofelifaecis NRRL B-59395</name>
    <dbReference type="NCBI Taxonomy" id="644548"/>
    <lineage>
        <taxon>Bacteria</taxon>
        <taxon>Bacillati</taxon>
        <taxon>Actinomycetota</taxon>
        <taxon>Actinomycetes</taxon>
        <taxon>Mycobacteriales</taxon>
        <taxon>Gordoniaceae</taxon>
        <taxon>Gordonia</taxon>
    </lineage>
</organism>
<sequence>MVHTELGDLTMIADGPALAAVYFPHHWHLPPESDYGDPVSADDEVFAQTARELDEYVAGERREFDVEITTAGDEFSERVWALLREIPYGTTTTYGELARRLGNPRLAQRVGQCVGRNPISVIVPCHRVIGADGSLTGYAGGLDRKRRLLEIEEPPEAAEARLF</sequence>
<dbReference type="SUPFAM" id="SSF46767">
    <property type="entry name" value="Methylated DNA-protein cysteine methyltransferase, C-terminal domain"/>
    <property type="match status" value="1"/>
</dbReference>
<dbReference type="GO" id="GO:0032259">
    <property type="term" value="P:methylation"/>
    <property type="evidence" value="ECO:0007669"/>
    <property type="project" value="UniProtKB-KW"/>
</dbReference>
<dbReference type="EMBL" id="AEUD01000005">
    <property type="protein sequence ID" value="EGD55544.1"/>
    <property type="molecule type" value="Genomic_DNA"/>
</dbReference>
<dbReference type="Pfam" id="PF01035">
    <property type="entry name" value="DNA_binding_1"/>
    <property type="match status" value="1"/>
</dbReference>
<evidence type="ECO:0000256" key="2">
    <source>
        <dbReference type="ARBA" id="ARBA00008711"/>
    </source>
</evidence>
<comment type="subcellular location">
    <subcellularLocation>
        <location evidence="9">Cytoplasm</location>
    </subcellularLocation>
</comment>
<dbReference type="PANTHER" id="PTHR10815">
    <property type="entry name" value="METHYLATED-DNA--PROTEIN-CYSTEINE METHYLTRANSFERASE"/>
    <property type="match status" value="1"/>
</dbReference>
<name>F1YHZ0_9ACTN</name>
<dbReference type="Pfam" id="PF02870">
    <property type="entry name" value="Methyltransf_1N"/>
    <property type="match status" value="1"/>
</dbReference>
<dbReference type="InterPro" id="IPR036217">
    <property type="entry name" value="MethylDNA_cys_MeTrfase_DNAb"/>
</dbReference>
<dbReference type="GO" id="GO:0006307">
    <property type="term" value="P:DNA alkylation repair"/>
    <property type="evidence" value="ECO:0007669"/>
    <property type="project" value="UniProtKB-UniRule"/>
</dbReference>
<comment type="function">
    <text evidence="9">Involved in the cellular defense against the biological effects of O6-methylguanine (O6-MeG) and O4-methylthymine (O4-MeT) in DNA. Repairs the methylated nucleobase in DNA by stoichiometrically transferring the methyl group to a cysteine residue in the enzyme. This is a suicide reaction: the enzyme is irreversibly inactivated.</text>
</comment>
<evidence type="ECO:0000256" key="1">
    <source>
        <dbReference type="ARBA" id="ARBA00001286"/>
    </source>
</evidence>
<evidence type="ECO:0000259" key="11">
    <source>
        <dbReference type="Pfam" id="PF02870"/>
    </source>
</evidence>